<feature type="region of interest" description="Disordered" evidence="3">
    <location>
        <begin position="196"/>
        <end position="321"/>
    </location>
</feature>
<feature type="compositionally biased region" description="Low complexity" evidence="3">
    <location>
        <begin position="410"/>
        <end position="425"/>
    </location>
</feature>
<feature type="region of interest" description="Disordered" evidence="3">
    <location>
        <begin position="374"/>
        <end position="435"/>
    </location>
</feature>
<evidence type="ECO:0000256" key="1">
    <source>
        <dbReference type="ARBA" id="ARBA00022884"/>
    </source>
</evidence>
<dbReference type="OMA" id="THMDAVA"/>
<feature type="domain" description="RRM" evidence="4">
    <location>
        <begin position="114"/>
        <end position="194"/>
    </location>
</feature>
<dbReference type="Gramene" id="ERN10789">
    <property type="protein sequence ID" value="ERN10789"/>
    <property type="gene ID" value="AMTR_s00027p00222730"/>
</dbReference>
<accession>W1PSH2</accession>
<dbReference type="Gene3D" id="3.30.70.330">
    <property type="match status" value="2"/>
</dbReference>
<dbReference type="PANTHER" id="PTHR21245">
    <property type="entry name" value="HETEROGENEOUS NUCLEAR RIBONUCLEOPROTEIN"/>
    <property type="match status" value="1"/>
</dbReference>
<feature type="compositionally biased region" description="Basic and acidic residues" evidence="3">
    <location>
        <begin position="378"/>
        <end position="387"/>
    </location>
</feature>
<dbReference type="CDD" id="cd00590">
    <property type="entry name" value="RRM_SF"/>
    <property type="match status" value="1"/>
</dbReference>
<dbReference type="PROSITE" id="PS50102">
    <property type="entry name" value="RRM"/>
    <property type="match status" value="2"/>
</dbReference>
<keyword evidence="1 2" id="KW-0694">RNA-binding</keyword>
<dbReference type="InterPro" id="IPR035979">
    <property type="entry name" value="RBD_domain_sf"/>
</dbReference>
<evidence type="ECO:0000256" key="3">
    <source>
        <dbReference type="SAM" id="MobiDB-lite"/>
    </source>
</evidence>
<reference evidence="6" key="1">
    <citation type="journal article" date="2013" name="Science">
        <title>The Amborella genome and the evolution of flowering plants.</title>
        <authorList>
            <consortium name="Amborella Genome Project"/>
        </authorList>
    </citation>
    <scope>NUCLEOTIDE SEQUENCE [LARGE SCALE GENOMIC DNA]</scope>
</reference>
<keyword evidence="6" id="KW-1185">Reference proteome</keyword>
<name>W1PSH2_AMBTC</name>
<dbReference type="SUPFAM" id="SSF54928">
    <property type="entry name" value="RNA-binding domain, RBD"/>
    <property type="match status" value="2"/>
</dbReference>
<evidence type="ECO:0000313" key="6">
    <source>
        <dbReference type="Proteomes" id="UP000017836"/>
    </source>
</evidence>
<dbReference type="InterPro" id="IPR000504">
    <property type="entry name" value="RRM_dom"/>
</dbReference>
<evidence type="ECO:0000259" key="4">
    <source>
        <dbReference type="PROSITE" id="PS50102"/>
    </source>
</evidence>
<dbReference type="eggNOG" id="KOG0117">
    <property type="taxonomic scope" value="Eukaryota"/>
</dbReference>
<feature type="compositionally biased region" description="Basic and acidic residues" evidence="3">
    <location>
        <begin position="274"/>
        <end position="285"/>
    </location>
</feature>
<dbReference type="Proteomes" id="UP000017836">
    <property type="component" value="Unassembled WGS sequence"/>
</dbReference>
<dbReference type="EMBL" id="KI392798">
    <property type="protein sequence ID" value="ERN10789.1"/>
    <property type="molecule type" value="Genomic_DNA"/>
</dbReference>
<feature type="domain" description="RRM" evidence="4">
    <location>
        <begin position="17"/>
        <end position="101"/>
    </location>
</feature>
<dbReference type="HOGENOM" id="CLU_597732_0_0_1"/>
<dbReference type="GO" id="GO:0003729">
    <property type="term" value="F:mRNA binding"/>
    <property type="evidence" value="ECO:0000318"/>
    <property type="project" value="GO_Central"/>
</dbReference>
<evidence type="ECO:0000313" key="5">
    <source>
        <dbReference type="EMBL" id="ERN10789.1"/>
    </source>
</evidence>
<proteinExistence type="predicted"/>
<feature type="compositionally biased region" description="Basic and acidic residues" evidence="3">
    <location>
        <begin position="234"/>
        <end position="253"/>
    </location>
</feature>
<protein>
    <recommendedName>
        <fullName evidence="4">RRM domain-containing protein</fullName>
    </recommendedName>
</protein>
<organism evidence="5 6">
    <name type="scientific">Amborella trichopoda</name>
    <dbReference type="NCBI Taxonomy" id="13333"/>
    <lineage>
        <taxon>Eukaryota</taxon>
        <taxon>Viridiplantae</taxon>
        <taxon>Streptophyta</taxon>
        <taxon>Embryophyta</taxon>
        <taxon>Tracheophyta</taxon>
        <taxon>Spermatophyta</taxon>
        <taxon>Magnoliopsida</taxon>
        <taxon>Amborellales</taxon>
        <taxon>Amborellaceae</taxon>
        <taxon>Amborella</taxon>
    </lineage>
</organism>
<dbReference type="GO" id="GO:0005634">
    <property type="term" value="C:nucleus"/>
    <property type="evidence" value="ECO:0000318"/>
    <property type="project" value="GO_Central"/>
</dbReference>
<dbReference type="AlphaFoldDB" id="W1PSH2"/>
<dbReference type="SMART" id="SM00360">
    <property type="entry name" value="RRM"/>
    <property type="match status" value="2"/>
</dbReference>
<dbReference type="STRING" id="13333.W1PSH2"/>
<dbReference type="InterPro" id="IPR012677">
    <property type="entry name" value="Nucleotide-bd_a/b_plait_sf"/>
</dbReference>
<evidence type="ECO:0000256" key="2">
    <source>
        <dbReference type="PROSITE-ProRule" id="PRU00176"/>
    </source>
</evidence>
<gene>
    <name evidence="5" type="ORF">AMTR_s00027p00222730</name>
</gene>
<feature type="compositionally biased region" description="Gly residues" evidence="3">
    <location>
        <begin position="426"/>
        <end position="435"/>
    </location>
</feature>
<sequence>MEVRGKVCGVTRSNDNETLYLRNICKTWTKDAVSERLKAYEVDNLVDVHLIDDPSNKGMNRGYAFLEFSCHMDAVTACNKLQKRDVFFGTNINAEVAFARSAVEPDEEVMAQVKSVFLDGLPPTWDEKQVEEHFKKYGEVEKVQLARHMPTAKRKDFGFISFTTRDAALSCIEGVNRDGIEDDGQKVSVKATLRKPLPKRKPSVTGGWRGFFSSFRGRRDTRPQGPGRSYQARPRGERRWDTSYDDRYGDRGRSKYQSGVRESRKEASYVSRTYELRPERDDRHIPGPSYLQDRYRDRYDSLSGTYSSGHQPDYYSDSREGIRSHRLYPEDDYNPRYEQYELREPSGRDYYSFSGSKRPYSSLDGDIVLSRSFSRGSRSREDLEVTRQSHHGVPAYGTYSRFAPEDRYDYGSSTYSSRDSGSQYLSGGGGSRSYY</sequence>
<dbReference type="Pfam" id="PF00076">
    <property type="entry name" value="RRM_1"/>
    <property type="match status" value="2"/>
</dbReference>